<gene>
    <name evidence="1" type="ORF">M9H77_30040</name>
</gene>
<protein>
    <submittedName>
        <fullName evidence="1">Uncharacterized protein</fullName>
    </submittedName>
</protein>
<keyword evidence="2" id="KW-1185">Reference proteome</keyword>
<comment type="caution">
    <text evidence="1">The sequence shown here is derived from an EMBL/GenBank/DDBJ whole genome shotgun (WGS) entry which is preliminary data.</text>
</comment>
<name>A0ACC0A0E0_CATRO</name>
<dbReference type="Proteomes" id="UP001060085">
    <property type="component" value="Linkage Group LG07"/>
</dbReference>
<proteinExistence type="predicted"/>
<dbReference type="EMBL" id="CM044707">
    <property type="protein sequence ID" value="KAI5652853.1"/>
    <property type="molecule type" value="Genomic_DNA"/>
</dbReference>
<sequence>MCTFKRKSKSNVSKKIFLTEQVSSVLQYNTPPKYKDPGVPTILCLIGNHKIDRALLDLSSSVNLLPYSVYEKLGLGELQPADMTLQLADRSIKVPRGRIDDVLVQIDKGVFSVDFVVLDIEPNIFSQNHIPIILDHPFLATADATINCRTRVMDVSVMNMRVSLNIFKLLYNLLWKIILIVIW</sequence>
<organism evidence="1 2">
    <name type="scientific">Catharanthus roseus</name>
    <name type="common">Madagascar periwinkle</name>
    <name type="synonym">Vinca rosea</name>
    <dbReference type="NCBI Taxonomy" id="4058"/>
    <lineage>
        <taxon>Eukaryota</taxon>
        <taxon>Viridiplantae</taxon>
        <taxon>Streptophyta</taxon>
        <taxon>Embryophyta</taxon>
        <taxon>Tracheophyta</taxon>
        <taxon>Spermatophyta</taxon>
        <taxon>Magnoliopsida</taxon>
        <taxon>eudicotyledons</taxon>
        <taxon>Gunneridae</taxon>
        <taxon>Pentapetalae</taxon>
        <taxon>asterids</taxon>
        <taxon>lamiids</taxon>
        <taxon>Gentianales</taxon>
        <taxon>Apocynaceae</taxon>
        <taxon>Rauvolfioideae</taxon>
        <taxon>Vinceae</taxon>
        <taxon>Catharanthinae</taxon>
        <taxon>Catharanthus</taxon>
    </lineage>
</organism>
<reference evidence="2" key="1">
    <citation type="journal article" date="2023" name="Nat. Plants">
        <title>Single-cell RNA sequencing provides a high-resolution roadmap for understanding the multicellular compartmentation of specialized metabolism.</title>
        <authorList>
            <person name="Sun S."/>
            <person name="Shen X."/>
            <person name="Li Y."/>
            <person name="Li Y."/>
            <person name="Wang S."/>
            <person name="Li R."/>
            <person name="Zhang H."/>
            <person name="Shen G."/>
            <person name="Guo B."/>
            <person name="Wei J."/>
            <person name="Xu J."/>
            <person name="St-Pierre B."/>
            <person name="Chen S."/>
            <person name="Sun C."/>
        </authorList>
    </citation>
    <scope>NUCLEOTIDE SEQUENCE [LARGE SCALE GENOMIC DNA]</scope>
</reference>
<evidence type="ECO:0000313" key="2">
    <source>
        <dbReference type="Proteomes" id="UP001060085"/>
    </source>
</evidence>
<accession>A0ACC0A0E0</accession>
<evidence type="ECO:0000313" key="1">
    <source>
        <dbReference type="EMBL" id="KAI5652853.1"/>
    </source>
</evidence>